<evidence type="ECO:0000313" key="10">
    <source>
        <dbReference type="Proteomes" id="UP000285376"/>
    </source>
</evidence>
<keyword evidence="4 8" id="KW-0812">Transmembrane</keyword>
<comment type="subcellular location">
    <subcellularLocation>
        <location evidence="1">Cell membrane</location>
        <topology evidence="1">Multi-pass membrane protein</topology>
    </subcellularLocation>
</comment>
<evidence type="ECO:0000256" key="5">
    <source>
        <dbReference type="ARBA" id="ARBA00022989"/>
    </source>
</evidence>
<reference evidence="9 10" key="1">
    <citation type="submission" date="2018-08" db="EMBL/GenBank/DDBJ databases">
        <title>Whole genome sequence analysis of Dermacoccus abyssi bacteria isolated from Deep Mariana trench Micromonospora spp reveals genes involved in the environmental adaptation and production of secondary metabolites.</title>
        <authorList>
            <person name="Abdel-Mageed W.M."/>
            <person name="Lehri B."/>
            <person name="Nouioui I."/>
            <person name="Goodfellow I."/>
            <person name="Jaspars M."/>
            <person name="Karlyshev A."/>
        </authorList>
    </citation>
    <scope>NUCLEOTIDE SEQUENCE [LARGE SCALE GENOMIC DNA]</scope>
    <source>
        <strain evidence="9 10">MT1.1</strain>
    </source>
</reference>
<comment type="similarity">
    <text evidence="7">Belongs to the glycosyltransferase 87 family.</text>
</comment>
<evidence type="ECO:0000256" key="6">
    <source>
        <dbReference type="ARBA" id="ARBA00023136"/>
    </source>
</evidence>
<feature type="transmembrane region" description="Helical" evidence="8">
    <location>
        <begin position="82"/>
        <end position="104"/>
    </location>
</feature>
<gene>
    <name evidence="9" type="ORF">D1832_08760</name>
</gene>
<feature type="transmembrane region" description="Helical" evidence="8">
    <location>
        <begin position="275"/>
        <end position="292"/>
    </location>
</feature>
<feature type="transmembrane region" description="Helical" evidence="8">
    <location>
        <begin position="21"/>
        <end position="40"/>
    </location>
</feature>
<dbReference type="GO" id="GO:0016758">
    <property type="term" value="F:hexosyltransferase activity"/>
    <property type="evidence" value="ECO:0007669"/>
    <property type="project" value="InterPro"/>
</dbReference>
<protein>
    <submittedName>
        <fullName evidence="9">DUF2029 domain-containing protein</fullName>
    </submittedName>
</protein>
<sequence>MIELAVPVSRDGASLPFYRRLNVLWPLTRVIMLALCALYSGMRGDLRYYYAQAGRSDVVSSMAEYPFPVALWIMAAARTLPYAGFVALFVVTAIACDAVATRLFDRHFGREAALRWTLYGGLLGPLLYMRFDLYAAFALVLLLIFNDGAAHSRSRSVLSGLAVAMGSAVKLWPAVFGLGLLGPARRRVTHMVAAMAGGIAWVGTTALLAGPQRVTSPLSWQGQRGFEVESLWGAWLGFARIFGSTPVSLEKRQGSWEYTGELANSLMWMVKPTQYVGYVLALSLLALGWRAGRDERVTTLALTMTCVISVLILSSPVLSPQYLIWLIPALVLVDDARLRLLGAVTLVLTQLEFPFLFDGIFSDHTLFALTTRVVILVRNMLLVWLTVRAVMLLVQRARVARRPASASSTSPATPA</sequence>
<evidence type="ECO:0000256" key="1">
    <source>
        <dbReference type="ARBA" id="ARBA00004651"/>
    </source>
</evidence>
<feature type="transmembrane region" description="Helical" evidence="8">
    <location>
        <begin position="298"/>
        <end position="319"/>
    </location>
</feature>
<keyword evidence="6 8" id="KW-0472">Membrane</keyword>
<keyword evidence="2" id="KW-1003">Cell membrane</keyword>
<evidence type="ECO:0000256" key="2">
    <source>
        <dbReference type="ARBA" id="ARBA00022475"/>
    </source>
</evidence>
<feature type="transmembrane region" description="Helical" evidence="8">
    <location>
        <begin position="157"/>
        <end position="181"/>
    </location>
</feature>
<dbReference type="RefSeq" id="WP_118913532.1">
    <property type="nucleotide sequence ID" value="NZ_CBCRVH010000010.1"/>
</dbReference>
<dbReference type="Proteomes" id="UP000285376">
    <property type="component" value="Unassembled WGS sequence"/>
</dbReference>
<dbReference type="GO" id="GO:0005886">
    <property type="term" value="C:plasma membrane"/>
    <property type="evidence" value="ECO:0007669"/>
    <property type="project" value="UniProtKB-SubCell"/>
</dbReference>
<dbReference type="EMBL" id="QWLM01000009">
    <property type="protein sequence ID" value="RHW45473.1"/>
    <property type="molecule type" value="Genomic_DNA"/>
</dbReference>
<evidence type="ECO:0000256" key="7">
    <source>
        <dbReference type="ARBA" id="ARBA00024033"/>
    </source>
</evidence>
<accession>A0A417Z3Z3</accession>
<dbReference type="AlphaFoldDB" id="A0A417Z3Z3"/>
<evidence type="ECO:0000256" key="8">
    <source>
        <dbReference type="SAM" id="Phobius"/>
    </source>
</evidence>
<keyword evidence="5 8" id="KW-1133">Transmembrane helix</keyword>
<evidence type="ECO:0000313" key="9">
    <source>
        <dbReference type="EMBL" id="RHW45473.1"/>
    </source>
</evidence>
<evidence type="ECO:0000256" key="4">
    <source>
        <dbReference type="ARBA" id="ARBA00022692"/>
    </source>
</evidence>
<proteinExistence type="inferred from homology"/>
<comment type="caution">
    <text evidence="9">The sequence shown here is derived from an EMBL/GenBank/DDBJ whole genome shotgun (WGS) entry which is preliminary data.</text>
</comment>
<dbReference type="InterPro" id="IPR018584">
    <property type="entry name" value="GT87"/>
</dbReference>
<feature type="transmembrane region" description="Helical" evidence="8">
    <location>
        <begin position="116"/>
        <end position="145"/>
    </location>
</feature>
<dbReference type="Pfam" id="PF09594">
    <property type="entry name" value="GT87"/>
    <property type="match status" value="1"/>
</dbReference>
<feature type="transmembrane region" description="Helical" evidence="8">
    <location>
        <begin position="188"/>
        <end position="210"/>
    </location>
</feature>
<evidence type="ECO:0000256" key="3">
    <source>
        <dbReference type="ARBA" id="ARBA00022679"/>
    </source>
</evidence>
<feature type="transmembrane region" description="Helical" evidence="8">
    <location>
        <begin position="373"/>
        <end position="394"/>
    </location>
</feature>
<keyword evidence="3" id="KW-0808">Transferase</keyword>
<name>A0A417Z3Z3_9MICO</name>
<organism evidence="9 10">
    <name type="scientific">Dermacoccus abyssi</name>
    <dbReference type="NCBI Taxonomy" id="322596"/>
    <lineage>
        <taxon>Bacteria</taxon>
        <taxon>Bacillati</taxon>
        <taxon>Actinomycetota</taxon>
        <taxon>Actinomycetes</taxon>
        <taxon>Micrococcales</taxon>
        <taxon>Dermacoccaceae</taxon>
        <taxon>Dermacoccus</taxon>
    </lineage>
</organism>